<dbReference type="PANTHER" id="PTHR11804:SF84">
    <property type="entry name" value="SACCHAROLYSIN"/>
    <property type="match status" value="1"/>
</dbReference>
<dbReference type="PANTHER" id="PTHR11804">
    <property type="entry name" value="PROTEASE M3 THIMET OLIGOPEPTIDASE-RELATED"/>
    <property type="match status" value="1"/>
</dbReference>
<evidence type="ECO:0000256" key="5">
    <source>
        <dbReference type="ARBA" id="ARBA00022801"/>
    </source>
</evidence>
<dbReference type="GO" id="GO:0046872">
    <property type="term" value="F:metal ion binding"/>
    <property type="evidence" value="ECO:0007669"/>
    <property type="project" value="UniProtKB-KW"/>
</dbReference>
<comment type="similarity">
    <text evidence="2">Belongs to the peptidase M3 family.</text>
</comment>
<keyword evidence="3" id="KW-0645">Protease</keyword>
<dbReference type="Pfam" id="PF01432">
    <property type="entry name" value="Peptidase_M3"/>
    <property type="match status" value="1"/>
</dbReference>
<keyword evidence="5 10" id="KW-0378">Hydrolase</keyword>
<dbReference type="EMBL" id="UOEK01000247">
    <property type="protein sequence ID" value="VAW02962.1"/>
    <property type="molecule type" value="Genomic_DNA"/>
</dbReference>
<evidence type="ECO:0000256" key="3">
    <source>
        <dbReference type="ARBA" id="ARBA00022670"/>
    </source>
</evidence>
<evidence type="ECO:0000313" key="10">
    <source>
        <dbReference type="EMBL" id="VAW02962.1"/>
    </source>
</evidence>
<comment type="cofactor">
    <cofactor evidence="1">
        <name>Zn(2+)</name>
        <dbReference type="ChEBI" id="CHEBI:29105"/>
    </cofactor>
</comment>
<dbReference type="GO" id="GO:0004222">
    <property type="term" value="F:metalloendopeptidase activity"/>
    <property type="evidence" value="ECO:0007669"/>
    <property type="project" value="InterPro"/>
</dbReference>
<protein>
    <submittedName>
        <fullName evidence="10">Thimet oligopeptidase</fullName>
        <ecNumber evidence="10">3.4.24.15</ecNumber>
    </submittedName>
</protein>
<keyword evidence="6" id="KW-0862">Zinc</keyword>
<evidence type="ECO:0000259" key="9">
    <source>
        <dbReference type="Pfam" id="PF01432"/>
    </source>
</evidence>
<evidence type="ECO:0000256" key="4">
    <source>
        <dbReference type="ARBA" id="ARBA00022723"/>
    </source>
</evidence>
<feature type="coiled-coil region" evidence="8">
    <location>
        <begin position="145"/>
        <end position="172"/>
    </location>
</feature>
<dbReference type="Gene3D" id="1.10.1370.10">
    <property type="entry name" value="Neurolysin, domain 3"/>
    <property type="match status" value="1"/>
</dbReference>
<evidence type="ECO:0000256" key="1">
    <source>
        <dbReference type="ARBA" id="ARBA00001947"/>
    </source>
</evidence>
<dbReference type="GO" id="GO:0006508">
    <property type="term" value="P:proteolysis"/>
    <property type="evidence" value="ECO:0007669"/>
    <property type="project" value="UniProtKB-KW"/>
</dbReference>
<dbReference type="InterPro" id="IPR024079">
    <property type="entry name" value="MetalloPept_cat_dom_sf"/>
</dbReference>
<sequence>MSQRTNLDDMLTDYTTMQKGDVAASTGSALHEAETIIEKVIAEPSARTLANTLLELERAGRILSDAYGRGPFMGKVHPDPDIRTEATEWEEKVSKWTNELIFRTDLAAVVKAFAATDEAAGLDGIERRLLDEWLRDLHRAGHDLDDAAREELKALQARLIELQVAYERNLAEVDDGIDMTRDELDGLPDDYVERLEKNDDGTFRVTMAYPDYMPFIEQGRNRDLRKAMQFKFWNRAAETNTALLGEAVGIRARIATIFGHGSWADHMLEVKMAKNLQAVNDFYDSVIPGLTTRAMTERAALQALSDKDYDGELQSWDWFYYANQRRKADYGIDPNEVTKYFSLERVIDGMFAITGEVFGLEYSRVEDARAWHEDVVLYEIRNRNESEPLAYFYADLFPRDGKFGHAAAFPIEYGVREPDGSYRKPIAAIVANFTKPTDSQPSLLEHGEAVTLFHEFGHVLHFCLTTVDMLRFSGYDTEWDFVEAPSQIMEHWMWQPEVLQRFAAHHQTGDVIPEDLVNRLVEARDLHIGMQMIRQVFLGKLDMALHDGGDTSDLEAIAREANKLTLLPFHEGTHFLASFGHLMGGYDAGYYGYLWSKVYGDDMFSEFQRLGVTSPEVGKRYRDEVLAAGGSRDAIEHLRAFLQRDPNSDAFLRNLGLDETST</sequence>
<organism evidence="10">
    <name type="scientific">hydrothermal vent metagenome</name>
    <dbReference type="NCBI Taxonomy" id="652676"/>
    <lineage>
        <taxon>unclassified sequences</taxon>
        <taxon>metagenomes</taxon>
        <taxon>ecological metagenomes</taxon>
    </lineage>
</organism>
<dbReference type="Gene3D" id="3.40.390.10">
    <property type="entry name" value="Collagenase (Catalytic Domain)"/>
    <property type="match status" value="1"/>
</dbReference>
<proteinExistence type="inferred from homology"/>
<dbReference type="GO" id="GO:0006518">
    <property type="term" value="P:peptide metabolic process"/>
    <property type="evidence" value="ECO:0007669"/>
    <property type="project" value="TreeGrafter"/>
</dbReference>
<gene>
    <name evidence="10" type="ORF">MNBD_ACTINO02-1835</name>
</gene>
<dbReference type="SUPFAM" id="SSF55486">
    <property type="entry name" value="Metalloproteases ('zincins'), catalytic domain"/>
    <property type="match status" value="1"/>
</dbReference>
<reference evidence="10" key="1">
    <citation type="submission" date="2018-06" db="EMBL/GenBank/DDBJ databases">
        <authorList>
            <person name="Zhirakovskaya E."/>
        </authorList>
    </citation>
    <scope>NUCLEOTIDE SEQUENCE</scope>
</reference>
<feature type="domain" description="Peptidase M3A/M3B catalytic" evidence="9">
    <location>
        <begin position="218"/>
        <end position="656"/>
    </location>
</feature>
<dbReference type="InterPro" id="IPR001567">
    <property type="entry name" value="Pept_M3A_M3B_dom"/>
</dbReference>
<evidence type="ECO:0000256" key="8">
    <source>
        <dbReference type="SAM" id="Coils"/>
    </source>
</evidence>
<accession>A0A3B0SL19</accession>
<name>A0A3B0SL19_9ZZZZ</name>
<keyword evidence="8" id="KW-0175">Coiled coil</keyword>
<dbReference type="InterPro" id="IPR045090">
    <property type="entry name" value="Pept_M3A_M3B"/>
</dbReference>
<dbReference type="EC" id="3.4.24.15" evidence="10"/>
<dbReference type="FunFam" id="3.40.390.10:FF:000074">
    <property type="entry name" value="Metalloprotease"/>
    <property type="match status" value="1"/>
</dbReference>
<evidence type="ECO:0000256" key="2">
    <source>
        <dbReference type="ARBA" id="ARBA00006040"/>
    </source>
</evidence>
<dbReference type="InterPro" id="IPR024077">
    <property type="entry name" value="Neurolysin/TOP_dom2"/>
</dbReference>
<dbReference type="InterPro" id="IPR024080">
    <property type="entry name" value="Neurolysin/TOP_N"/>
</dbReference>
<keyword evidence="4" id="KW-0479">Metal-binding</keyword>
<evidence type="ECO:0000256" key="6">
    <source>
        <dbReference type="ARBA" id="ARBA00022833"/>
    </source>
</evidence>
<dbReference type="AlphaFoldDB" id="A0A3B0SL19"/>
<evidence type="ECO:0000256" key="7">
    <source>
        <dbReference type="ARBA" id="ARBA00023049"/>
    </source>
</evidence>
<keyword evidence="7" id="KW-0482">Metalloprotease</keyword>
<dbReference type="Gene3D" id="1.20.1050.40">
    <property type="entry name" value="Endopeptidase. Chain P, domain 1"/>
    <property type="match status" value="1"/>
</dbReference>
<dbReference type="CDD" id="cd06455">
    <property type="entry name" value="M3A_TOP"/>
    <property type="match status" value="1"/>
</dbReference>